<keyword evidence="1" id="KW-0472">Membrane</keyword>
<evidence type="ECO:0000256" key="1">
    <source>
        <dbReference type="SAM" id="Phobius"/>
    </source>
</evidence>
<evidence type="ECO:0000313" key="2">
    <source>
        <dbReference type="EMBL" id="KMY51809.1"/>
    </source>
</evidence>
<comment type="caution">
    <text evidence="2">The sequence shown here is derived from an EMBL/GenBank/DDBJ whole genome shotgun (WGS) entry which is preliminary data.</text>
</comment>
<accession>A0A0K9GYK6</accession>
<proteinExistence type="predicted"/>
<keyword evidence="1" id="KW-1133">Transmembrane helix</keyword>
<gene>
    <name evidence="2" type="ORF">AC625_21640</name>
</gene>
<name>A0A0K9GYK6_9BACI</name>
<feature type="transmembrane region" description="Helical" evidence="1">
    <location>
        <begin position="12"/>
        <end position="32"/>
    </location>
</feature>
<dbReference type="AlphaFoldDB" id="A0A0K9GYK6"/>
<keyword evidence="1" id="KW-0812">Transmembrane</keyword>
<keyword evidence="3" id="KW-1185">Reference proteome</keyword>
<dbReference type="EMBL" id="LFZW01000001">
    <property type="protein sequence ID" value="KMY51809.1"/>
    <property type="molecule type" value="Genomic_DNA"/>
</dbReference>
<reference evidence="3" key="1">
    <citation type="submission" date="2015-07" db="EMBL/GenBank/DDBJ databases">
        <title>Genome sequencing project for genomic taxonomy and phylogenomics of Bacillus-like bacteria.</title>
        <authorList>
            <person name="Liu B."/>
            <person name="Wang J."/>
            <person name="Zhu Y."/>
            <person name="Liu G."/>
            <person name="Chen Q."/>
            <person name="Chen Z."/>
            <person name="Lan J."/>
            <person name="Che J."/>
            <person name="Ge C."/>
            <person name="Shi H."/>
            <person name="Pan Z."/>
            <person name="Liu X."/>
        </authorList>
    </citation>
    <scope>NUCLEOTIDE SEQUENCE [LARGE SCALE GENOMIC DNA]</scope>
    <source>
        <strain evidence="3">FJAT-27997</strain>
    </source>
</reference>
<dbReference type="STRING" id="1679170.AC625_21640"/>
<dbReference type="PATRIC" id="fig|1679170.3.peg.4880"/>
<sequence>MFQRTRIRLTILNSLVFIILIGVIATIIYFYVESRLDQDVNTDLITAVERINQPGRTIRATGWITKGA</sequence>
<dbReference type="Proteomes" id="UP000037146">
    <property type="component" value="Unassembled WGS sequence"/>
</dbReference>
<organism evidence="2 3">
    <name type="scientific">Peribacillus loiseleuriae</name>
    <dbReference type="NCBI Taxonomy" id="1679170"/>
    <lineage>
        <taxon>Bacteria</taxon>
        <taxon>Bacillati</taxon>
        <taxon>Bacillota</taxon>
        <taxon>Bacilli</taxon>
        <taxon>Bacillales</taxon>
        <taxon>Bacillaceae</taxon>
        <taxon>Peribacillus</taxon>
    </lineage>
</organism>
<evidence type="ECO:0000313" key="3">
    <source>
        <dbReference type="Proteomes" id="UP000037146"/>
    </source>
</evidence>
<protein>
    <submittedName>
        <fullName evidence="2">Uncharacterized protein</fullName>
    </submittedName>
</protein>